<reference evidence="2 3" key="1">
    <citation type="submission" date="2019-07" db="EMBL/GenBank/DDBJ databases">
        <title>Genomic Encyclopedia of Archaeal and Bacterial Type Strains, Phase II (KMG-II): from individual species to whole genera.</title>
        <authorList>
            <person name="Goeker M."/>
        </authorList>
    </citation>
    <scope>NUCLEOTIDE SEQUENCE [LARGE SCALE GENOMIC DNA]</scope>
    <source>
        <strain evidence="2 3">ATCC BAA-1139</strain>
    </source>
</reference>
<dbReference type="Pfam" id="PF26109">
    <property type="entry name" value="WHD_BrxR"/>
    <property type="match status" value="1"/>
</dbReference>
<evidence type="ECO:0000313" key="2">
    <source>
        <dbReference type="EMBL" id="TWJ26532.1"/>
    </source>
</evidence>
<accession>A0A562W8K2</accession>
<dbReference type="InterPro" id="IPR059019">
    <property type="entry name" value="WHD_CapW"/>
</dbReference>
<protein>
    <recommendedName>
        <fullName evidence="1">DNA-binding transcriptional repressor CapW winged helix-turn-helix domain-containing protein</fullName>
    </recommendedName>
</protein>
<dbReference type="RefSeq" id="WP_145019800.1">
    <property type="nucleotide sequence ID" value="NZ_VLLN01000005.1"/>
</dbReference>
<feature type="domain" description="DNA-binding transcriptional repressor CapW winged helix-turn-helix" evidence="1">
    <location>
        <begin position="12"/>
        <end position="85"/>
    </location>
</feature>
<name>A0A562W8K2_9BACT</name>
<comment type="caution">
    <text evidence="2">The sequence shown here is derived from an EMBL/GenBank/DDBJ whole genome shotgun (WGS) entry which is preliminary data.</text>
</comment>
<evidence type="ECO:0000259" key="1">
    <source>
        <dbReference type="Pfam" id="PF26109"/>
    </source>
</evidence>
<proteinExistence type="predicted"/>
<dbReference type="EMBL" id="VLLN01000005">
    <property type="protein sequence ID" value="TWJ26532.1"/>
    <property type="molecule type" value="Genomic_DNA"/>
</dbReference>
<organism evidence="2 3">
    <name type="scientific">Geobacter argillaceus</name>
    <dbReference type="NCBI Taxonomy" id="345631"/>
    <lineage>
        <taxon>Bacteria</taxon>
        <taxon>Pseudomonadati</taxon>
        <taxon>Thermodesulfobacteriota</taxon>
        <taxon>Desulfuromonadia</taxon>
        <taxon>Geobacterales</taxon>
        <taxon>Geobacteraceae</taxon>
        <taxon>Geobacter</taxon>
    </lineage>
</organism>
<dbReference type="Proteomes" id="UP000319449">
    <property type="component" value="Unassembled WGS sequence"/>
</dbReference>
<dbReference type="AlphaFoldDB" id="A0A562W8K2"/>
<gene>
    <name evidence="2" type="ORF">JN12_01244</name>
</gene>
<sequence>MGEQLYFERFIWFDGQVRKGKYPNATSLAERFEVDKKTAQRSIEHFRDRICAPLEYDQTRKGYHYYEDFSFPVARLSENELLALLISRKLLSDASPRQLGDDLNHVVTKLGSMIAAGMPGAISPDQAFSFRWNGFSPSDSLHFSIVSRVQRHIDHLGKEVHKLSLVHEKSGIWRFKADEIDQDLSRLPNICCNQVNVNDDIKI</sequence>
<keyword evidence="3" id="KW-1185">Reference proteome</keyword>
<dbReference type="OrthoDB" id="9787242at2"/>
<evidence type="ECO:0000313" key="3">
    <source>
        <dbReference type="Proteomes" id="UP000319449"/>
    </source>
</evidence>